<keyword evidence="3" id="KW-0677">Repeat</keyword>
<dbReference type="PANTHER" id="PTHR23301">
    <property type="entry name" value="CHITIN BINDING PERITROPHIN-A"/>
    <property type="match status" value="1"/>
</dbReference>
<name>B3M4M7_DROAN</name>
<dbReference type="PROSITE" id="PS50940">
    <property type="entry name" value="CHIT_BIND_II"/>
    <property type="match status" value="3"/>
</dbReference>
<dbReference type="AlphaFoldDB" id="B3M4M7"/>
<dbReference type="STRING" id="7217.B3M4M7"/>
<protein>
    <recommendedName>
        <fullName evidence="7">Chitin-binding type-2 domain-containing protein</fullName>
    </recommendedName>
</protein>
<dbReference type="OrthoDB" id="6020543at2759"/>
<feature type="region of interest" description="Disordered" evidence="6">
    <location>
        <begin position="285"/>
        <end position="307"/>
    </location>
</feature>
<dbReference type="InterPro" id="IPR002557">
    <property type="entry name" value="Chitin-bd_dom"/>
</dbReference>
<keyword evidence="9" id="KW-1185">Reference proteome</keyword>
<feature type="domain" description="Chitin-binding type-2" evidence="7">
    <location>
        <begin position="44"/>
        <end position="100"/>
    </location>
</feature>
<keyword evidence="5" id="KW-0325">Glycoprotein</keyword>
<dbReference type="FunCoup" id="B3M4M7">
    <property type="interactions" value="15"/>
</dbReference>
<evidence type="ECO:0000256" key="2">
    <source>
        <dbReference type="ARBA" id="ARBA00022729"/>
    </source>
</evidence>
<dbReference type="GO" id="GO:0005576">
    <property type="term" value="C:extracellular region"/>
    <property type="evidence" value="ECO:0007669"/>
    <property type="project" value="InterPro"/>
</dbReference>
<keyword evidence="1" id="KW-0147">Chitin-binding</keyword>
<feature type="domain" description="Chitin-binding type-2" evidence="7">
    <location>
        <begin position="225"/>
        <end position="282"/>
    </location>
</feature>
<dbReference type="InterPro" id="IPR051940">
    <property type="entry name" value="Chitin_bind-dev_reg"/>
</dbReference>
<evidence type="ECO:0000259" key="7">
    <source>
        <dbReference type="PROSITE" id="PS50940"/>
    </source>
</evidence>
<dbReference type="Pfam" id="PF01607">
    <property type="entry name" value="CBM_14"/>
    <property type="match status" value="3"/>
</dbReference>
<dbReference type="KEGG" id="dan:6507129"/>
<evidence type="ECO:0000313" key="9">
    <source>
        <dbReference type="Proteomes" id="UP000007801"/>
    </source>
</evidence>
<dbReference type="Gene3D" id="3.20.20.80">
    <property type="entry name" value="Glycosidases"/>
    <property type="match status" value="1"/>
</dbReference>
<dbReference type="SUPFAM" id="SSF57625">
    <property type="entry name" value="Invertebrate chitin-binding proteins"/>
    <property type="match status" value="3"/>
</dbReference>
<keyword evidence="2" id="KW-0732">Signal</keyword>
<dbReference type="Gene3D" id="2.170.140.10">
    <property type="entry name" value="Chitin binding domain"/>
    <property type="match status" value="2"/>
</dbReference>
<dbReference type="FunFam" id="2.170.140.10:FF:000023">
    <property type="entry name" value="Predicted protein"/>
    <property type="match status" value="1"/>
</dbReference>
<dbReference type="GeneID" id="6507129"/>
<accession>B3M4M7</accession>
<evidence type="ECO:0000256" key="1">
    <source>
        <dbReference type="ARBA" id="ARBA00022669"/>
    </source>
</evidence>
<feature type="domain" description="Chitin-binding type-2" evidence="7">
    <location>
        <begin position="155"/>
        <end position="212"/>
    </location>
</feature>
<dbReference type="EMBL" id="CH902618">
    <property type="protein sequence ID" value="EDV39426.2"/>
    <property type="molecule type" value="Genomic_DNA"/>
</dbReference>
<evidence type="ECO:0000256" key="3">
    <source>
        <dbReference type="ARBA" id="ARBA00022737"/>
    </source>
</evidence>
<evidence type="ECO:0000313" key="8">
    <source>
        <dbReference type="EMBL" id="EDV39426.2"/>
    </source>
</evidence>
<dbReference type="InParanoid" id="B3M4M7"/>
<gene>
    <name evidence="8" type="primary">Dana\GF24497</name>
    <name evidence="8" type="synonym">dana_GLEANR_9213</name>
    <name evidence="8" type="ORF">GF24497</name>
</gene>
<dbReference type="eggNOG" id="ENOG502T8YZ">
    <property type="taxonomic scope" value="Eukaryota"/>
</dbReference>
<sequence length="307" mass="33804">MESFSPIVLPIAADNMKLLGFLWVVVLFQNGAQALLQDGFTFKTSICDGKNGGLLPMFGTCKAYYVCVDGKAVIGSCEEDMLFNPLTLHCDDARKVDCIFDAKQIEKEDSSSSESEEDDDYDEEVTPPPVTTTTTKRPKQQRPQNQNTGLSDISNRICAGKNDGVMLSKKNSCGEYYVCKSRKPQLRSCPGQQQFSPSRRRCMKASEAKCVVSGQDRLDGPPITGGLCAEEKENSLAAHQSDCGKFLLCSNSMFLVMDCPTGLHFNVASSRCDYPKIAQCQAKNAKKVTKSNKKSKQSGRKPKSRHF</sequence>
<evidence type="ECO:0000256" key="5">
    <source>
        <dbReference type="ARBA" id="ARBA00023180"/>
    </source>
</evidence>
<dbReference type="GO" id="GO:0008061">
    <property type="term" value="F:chitin binding"/>
    <property type="evidence" value="ECO:0007669"/>
    <property type="project" value="UniProtKB-KW"/>
</dbReference>
<organism evidence="8 9">
    <name type="scientific">Drosophila ananassae</name>
    <name type="common">Fruit fly</name>
    <dbReference type="NCBI Taxonomy" id="7217"/>
    <lineage>
        <taxon>Eukaryota</taxon>
        <taxon>Metazoa</taxon>
        <taxon>Ecdysozoa</taxon>
        <taxon>Arthropoda</taxon>
        <taxon>Hexapoda</taxon>
        <taxon>Insecta</taxon>
        <taxon>Pterygota</taxon>
        <taxon>Neoptera</taxon>
        <taxon>Endopterygota</taxon>
        <taxon>Diptera</taxon>
        <taxon>Brachycera</taxon>
        <taxon>Muscomorpha</taxon>
        <taxon>Ephydroidea</taxon>
        <taxon>Drosophilidae</taxon>
        <taxon>Drosophila</taxon>
        <taxon>Sophophora</taxon>
    </lineage>
</organism>
<reference evidence="8 9" key="1">
    <citation type="journal article" date="2007" name="Nature">
        <title>Evolution of genes and genomes on the Drosophila phylogeny.</title>
        <authorList>
            <consortium name="Drosophila 12 Genomes Consortium"/>
            <person name="Clark A.G."/>
            <person name="Eisen M.B."/>
            <person name="Smith D.R."/>
            <person name="Bergman C.M."/>
            <person name="Oliver B."/>
            <person name="Markow T.A."/>
            <person name="Kaufman T.C."/>
            <person name="Kellis M."/>
            <person name="Gelbart W."/>
            <person name="Iyer V.N."/>
            <person name="Pollard D.A."/>
            <person name="Sackton T.B."/>
            <person name="Larracuente A.M."/>
            <person name="Singh N.D."/>
            <person name="Abad J.P."/>
            <person name="Abt D.N."/>
            <person name="Adryan B."/>
            <person name="Aguade M."/>
            <person name="Akashi H."/>
            <person name="Anderson W.W."/>
            <person name="Aquadro C.F."/>
            <person name="Ardell D.H."/>
            <person name="Arguello R."/>
            <person name="Artieri C.G."/>
            <person name="Barbash D.A."/>
            <person name="Barker D."/>
            <person name="Barsanti P."/>
            <person name="Batterham P."/>
            <person name="Batzoglou S."/>
            <person name="Begun D."/>
            <person name="Bhutkar A."/>
            <person name="Blanco E."/>
            <person name="Bosak S.A."/>
            <person name="Bradley R.K."/>
            <person name="Brand A.D."/>
            <person name="Brent M.R."/>
            <person name="Brooks A.N."/>
            <person name="Brown R.H."/>
            <person name="Butlin R.K."/>
            <person name="Caggese C."/>
            <person name="Calvi B.R."/>
            <person name="Bernardo de Carvalho A."/>
            <person name="Caspi A."/>
            <person name="Castrezana S."/>
            <person name="Celniker S.E."/>
            <person name="Chang J.L."/>
            <person name="Chapple C."/>
            <person name="Chatterji S."/>
            <person name="Chinwalla A."/>
            <person name="Civetta A."/>
            <person name="Clifton S.W."/>
            <person name="Comeron J.M."/>
            <person name="Costello J.C."/>
            <person name="Coyne J.A."/>
            <person name="Daub J."/>
            <person name="David R.G."/>
            <person name="Delcher A.L."/>
            <person name="Delehaunty K."/>
            <person name="Do C.B."/>
            <person name="Ebling H."/>
            <person name="Edwards K."/>
            <person name="Eickbush T."/>
            <person name="Evans J.D."/>
            <person name="Filipski A."/>
            <person name="Findeiss S."/>
            <person name="Freyhult E."/>
            <person name="Fulton L."/>
            <person name="Fulton R."/>
            <person name="Garcia A.C."/>
            <person name="Gardiner A."/>
            <person name="Garfield D.A."/>
            <person name="Garvin B.E."/>
            <person name="Gibson G."/>
            <person name="Gilbert D."/>
            <person name="Gnerre S."/>
            <person name="Godfrey J."/>
            <person name="Good R."/>
            <person name="Gotea V."/>
            <person name="Gravely B."/>
            <person name="Greenberg A.J."/>
            <person name="Griffiths-Jones S."/>
            <person name="Gross S."/>
            <person name="Guigo R."/>
            <person name="Gustafson E.A."/>
            <person name="Haerty W."/>
            <person name="Hahn M.W."/>
            <person name="Halligan D.L."/>
            <person name="Halpern A.L."/>
            <person name="Halter G.M."/>
            <person name="Han M.V."/>
            <person name="Heger A."/>
            <person name="Hillier L."/>
            <person name="Hinrichs A.S."/>
            <person name="Holmes I."/>
            <person name="Hoskins R.A."/>
            <person name="Hubisz M.J."/>
            <person name="Hultmark D."/>
            <person name="Huntley M.A."/>
            <person name="Jaffe D.B."/>
            <person name="Jagadeeshan S."/>
            <person name="Jeck W.R."/>
            <person name="Johnson J."/>
            <person name="Jones C.D."/>
            <person name="Jordan W.C."/>
            <person name="Karpen G.H."/>
            <person name="Kataoka E."/>
            <person name="Keightley P.D."/>
            <person name="Kheradpour P."/>
            <person name="Kirkness E.F."/>
            <person name="Koerich L.B."/>
            <person name="Kristiansen K."/>
            <person name="Kudrna D."/>
            <person name="Kulathinal R.J."/>
            <person name="Kumar S."/>
            <person name="Kwok R."/>
            <person name="Lander E."/>
            <person name="Langley C.H."/>
            <person name="Lapoint R."/>
            <person name="Lazzaro B.P."/>
            <person name="Lee S.J."/>
            <person name="Levesque L."/>
            <person name="Li R."/>
            <person name="Lin C.F."/>
            <person name="Lin M.F."/>
            <person name="Lindblad-Toh K."/>
            <person name="Llopart A."/>
            <person name="Long M."/>
            <person name="Low L."/>
            <person name="Lozovsky E."/>
            <person name="Lu J."/>
            <person name="Luo M."/>
            <person name="Machado C.A."/>
            <person name="Makalowski W."/>
            <person name="Marzo M."/>
            <person name="Matsuda M."/>
            <person name="Matzkin L."/>
            <person name="McAllister B."/>
            <person name="McBride C.S."/>
            <person name="McKernan B."/>
            <person name="McKernan K."/>
            <person name="Mendez-Lago M."/>
            <person name="Minx P."/>
            <person name="Mollenhauer M.U."/>
            <person name="Montooth K."/>
            <person name="Mount S.M."/>
            <person name="Mu X."/>
            <person name="Myers E."/>
            <person name="Negre B."/>
            <person name="Newfeld S."/>
            <person name="Nielsen R."/>
            <person name="Noor M.A."/>
            <person name="O'Grady P."/>
            <person name="Pachter L."/>
            <person name="Papaceit M."/>
            <person name="Parisi M.J."/>
            <person name="Parisi M."/>
            <person name="Parts L."/>
            <person name="Pedersen J.S."/>
            <person name="Pesole G."/>
            <person name="Phillippy A.M."/>
            <person name="Ponting C.P."/>
            <person name="Pop M."/>
            <person name="Porcelli D."/>
            <person name="Powell J.R."/>
            <person name="Prohaska S."/>
            <person name="Pruitt K."/>
            <person name="Puig M."/>
            <person name="Quesneville H."/>
            <person name="Ram K.R."/>
            <person name="Rand D."/>
            <person name="Rasmussen M.D."/>
            <person name="Reed L.K."/>
            <person name="Reenan R."/>
            <person name="Reily A."/>
            <person name="Remington K.A."/>
            <person name="Rieger T.T."/>
            <person name="Ritchie M.G."/>
            <person name="Robin C."/>
            <person name="Rogers Y.H."/>
            <person name="Rohde C."/>
            <person name="Rozas J."/>
            <person name="Rubenfield M.J."/>
            <person name="Ruiz A."/>
            <person name="Russo S."/>
            <person name="Salzberg S.L."/>
            <person name="Sanchez-Gracia A."/>
            <person name="Saranga D.J."/>
            <person name="Sato H."/>
            <person name="Schaeffer S.W."/>
            <person name="Schatz M.C."/>
            <person name="Schlenke T."/>
            <person name="Schwartz R."/>
            <person name="Segarra C."/>
            <person name="Singh R.S."/>
            <person name="Sirot L."/>
            <person name="Sirota M."/>
            <person name="Sisneros N.B."/>
            <person name="Smith C.D."/>
            <person name="Smith T.F."/>
            <person name="Spieth J."/>
            <person name="Stage D.E."/>
            <person name="Stark A."/>
            <person name="Stephan W."/>
            <person name="Strausberg R.L."/>
            <person name="Strempel S."/>
            <person name="Sturgill D."/>
            <person name="Sutton G."/>
            <person name="Sutton G.G."/>
            <person name="Tao W."/>
            <person name="Teichmann S."/>
            <person name="Tobari Y.N."/>
            <person name="Tomimura Y."/>
            <person name="Tsolas J.M."/>
            <person name="Valente V.L."/>
            <person name="Venter E."/>
            <person name="Venter J.C."/>
            <person name="Vicario S."/>
            <person name="Vieira F.G."/>
            <person name="Vilella A.J."/>
            <person name="Villasante A."/>
            <person name="Walenz B."/>
            <person name="Wang J."/>
            <person name="Wasserman M."/>
            <person name="Watts T."/>
            <person name="Wilson D."/>
            <person name="Wilson R.K."/>
            <person name="Wing R.A."/>
            <person name="Wolfner M.F."/>
            <person name="Wong A."/>
            <person name="Wong G.K."/>
            <person name="Wu C.I."/>
            <person name="Wu G."/>
            <person name="Yamamoto D."/>
            <person name="Yang H.P."/>
            <person name="Yang S.P."/>
            <person name="Yorke J.A."/>
            <person name="Yoshida K."/>
            <person name="Zdobnov E."/>
            <person name="Zhang P."/>
            <person name="Zhang Y."/>
            <person name="Zimin A.V."/>
            <person name="Baldwin J."/>
            <person name="Abdouelleil A."/>
            <person name="Abdulkadir J."/>
            <person name="Abebe A."/>
            <person name="Abera B."/>
            <person name="Abreu J."/>
            <person name="Acer S.C."/>
            <person name="Aftuck L."/>
            <person name="Alexander A."/>
            <person name="An P."/>
            <person name="Anderson E."/>
            <person name="Anderson S."/>
            <person name="Arachi H."/>
            <person name="Azer M."/>
            <person name="Bachantsang P."/>
            <person name="Barry A."/>
            <person name="Bayul T."/>
            <person name="Berlin A."/>
            <person name="Bessette D."/>
            <person name="Bloom T."/>
            <person name="Blye J."/>
            <person name="Boguslavskiy L."/>
            <person name="Bonnet C."/>
            <person name="Boukhgalter B."/>
            <person name="Bourzgui I."/>
            <person name="Brown A."/>
            <person name="Cahill P."/>
            <person name="Channer S."/>
            <person name="Cheshatsang Y."/>
            <person name="Chuda L."/>
            <person name="Citroen M."/>
            <person name="Collymore A."/>
            <person name="Cooke P."/>
            <person name="Costello M."/>
            <person name="D'Aco K."/>
            <person name="Daza R."/>
            <person name="De Haan G."/>
            <person name="DeGray S."/>
            <person name="DeMaso C."/>
            <person name="Dhargay N."/>
            <person name="Dooley K."/>
            <person name="Dooley E."/>
            <person name="Doricent M."/>
            <person name="Dorje P."/>
            <person name="Dorjee K."/>
            <person name="Dupes A."/>
            <person name="Elong R."/>
            <person name="Falk J."/>
            <person name="Farina A."/>
            <person name="Faro S."/>
            <person name="Ferguson D."/>
            <person name="Fisher S."/>
            <person name="Foley C.D."/>
            <person name="Franke A."/>
            <person name="Friedrich D."/>
            <person name="Gadbois L."/>
            <person name="Gearin G."/>
            <person name="Gearin C.R."/>
            <person name="Giannoukos G."/>
            <person name="Goode T."/>
            <person name="Graham J."/>
            <person name="Grandbois E."/>
            <person name="Grewal S."/>
            <person name="Gyaltsen K."/>
            <person name="Hafez N."/>
            <person name="Hagos B."/>
            <person name="Hall J."/>
            <person name="Henson C."/>
            <person name="Hollinger A."/>
            <person name="Honan T."/>
            <person name="Huard M.D."/>
            <person name="Hughes L."/>
            <person name="Hurhula B."/>
            <person name="Husby M.E."/>
            <person name="Kamat A."/>
            <person name="Kanga B."/>
            <person name="Kashin S."/>
            <person name="Khazanovich D."/>
            <person name="Kisner P."/>
            <person name="Lance K."/>
            <person name="Lara M."/>
            <person name="Lee W."/>
            <person name="Lennon N."/>
            <person name="Letendre F."/>
            <person name="LeVine R."/>
            <person name="Lipovsky A."/>
            <person name="Liu X."/>
            <person name="Liu J."/>
            <person name="Liu S."/>
            <person name="Lokyitsang T."/>
            <person name="Lokyitsang Y."/>
            <person name="Lubonja R."/>
            <person name="Lui A."/>
            <person name="MacDonald P."/>
            <person name="Magnisalis V."/>
            <person name="Maru K."/>
            <person name="Matthews C."/>
            <person name="McCusker W."/>
            <person name="McDonough S."/>
            <person name="Mehta T."/>
            <person name="Meldrim J."/>
            <person name="Meneus L."/>
            <person name="Mihai O."/>
            <person name="Mihalev A."/>
            <person name="Mihova T."/>
            <person name="Mittelman R."/>
            <person name="Mlenga V."/>
            <person name="Montmayeur A."/>
            <person name="Mulrain L."/>
            <person name="Navidi A."/>
            <person name="Naylor J."/>
            <person name="Negash T."/>
            <person name="Nguyen T."/>
            <person name="Nguyen N."/>
            <person name="Nicol R."/>
            <person name="Norbu C."/>
            <person name="Norbu N."/>
            <person name="Novod N."/>
            <person name="O'Neill B."/>
            <person name="Osman S."/>
            <person name="Markiewicz E."/>
            <person name="Oyono O.L."/>
            <person name="Patti C."/>
            <person name="Phunkhang P."/>
            <person name="Pierre F."/>
            <person name="Priest M."/>
            <person name="Raghuraman S."/>
            <person name="Rege F."/>
            <person name="Reyes R."/>
            <person name="Rise C."/>
            <person name="Rogov P."/>
            <person name="Ross K."/>
            <person name="Ryan E."/>
            <person name="Settipalli S."/>
            <person name="Shea T."/>
            <person name="Sherpa N."/>
            <person name="Shi L."/>
            <person name="Shih D."/>
            <person name="Sparrow T."/>
            <person name="Spaulding J."/>
            <person name="Stalker J."/>
            <person name="Stange-Thomann N."/>
            <person name="Stavropoulos S."/>
            <person name="Stone C."/>
            <person name="Strader C."/>
            <person name="Tesfaye S."/>
            <person name="Thomson T."/>
            <person name="Thoulutsang Y."/>
            <person name="Thoulutsang D."/>
            <person name="Topham K."/>
            <person name="Topping I."/>
            <person name="Tsamla T."/>
            <person name="Vassiliev H."/>
            <person name="Vo A."/>
            <person name="Wangchuk T."/>
            <person name="Wangdi T."/>
            <person name="Weiand M."/>
            <person name="Wilkinson J."/>
            <person name="Wilson A."/>
            <person name="Yadav S."/>
            <person name="Young G."/>
            <person name="Yu Q."/>
            <person name="Zembek L."/>
            <person name="Zhong D."/>
            <person name="Zimmer A."/>
            <person name="Zwirko Z."/>
            <person name="Jaffe D.B."/>
            <person name="Alvarez P."/>
            <person name="Brockman W."/>
            <person name="Butler J."/>
            <person name="Chin C."/>
            <person name="Gnerre S."/>
            <person name="Grabherr M."/>
            <person name="Kleber M."/>
            <person name="Mauceli E."/>
            <person name="MacCallum I."/>
        </authorList>
    </citation>
    <scope>NUCLEOTIDE SEQUENCE [LARGE SCALE GENOMIC DNA]</scope>
    <source>
        <strain evidence="9">Tucson 14024-0371.13</strain>
    </source>
</reference>
<feature type="compositionally biased region" description="Acidic residues" evidence="6">
    <location>
        <begin position="114"/>
        <end position="125"/>
    </location>
</feature>
<evidence type="ECO:0000256" key="6">
    <source>
        <dbReference type="SAM" id="MobiDB-lite"/>
    </source>
</evidence>
<keyword evidence="4" id="KW-1015">Disulfide bond</keyword>
<dbReference type="InterPro" id="IPR036508">
    <property type="entry name" value="Chitin-bd_dom_sf"/>
</dbReference>
<proteinExistence type="predicted"/>
<dbReference type="PANTHER" id="PTHR23301:SF0">
    <property type="entry name" value="CHITIN-BINDING TYPE-2 DOMAIN-CONTAINING PROTEIN-RELATED"/>
    <property type="match status" value="1"/>
</dbReference>
<feature type="region of interest" description="Disordered" evidence="6">
    <location>
        <begin position="107"/>
        <end position="154"/>
    </location>
</feature>
<dbReference type="Proteomes" id="UP000007801">
    <property type="component" value="Unassembled WGS sequence"/>
</dbReference>
<feature type="compositionally biased region" description="Polar residues" evidence="6">
    <location>
        <begin position="144"/>
        <end position="154"/>
    </location>
</feature>
<dbReference type="SMART" id="SM00494">
    <property type="entry name" value="ChtBD2"/>
    <property type="match status" value="3"/>
</dbReference>
<evidence type="ECO:0000256" key="4">
    <source>
        <dbReference type="ARBA" id="ARBA00023157"/>
    </source>
</evidence>
<dbReference type="HOGENOM" id="CLU_087093_0_0_1"/>